<keyword evidence="1" id="KW-0479">Metal-binding</keyword>
<sequence length="697" mass="75934">MERAREIFDRVDVSSDGVIDRSEMGALLEALGVEPTNQNVVSAIVDMDVGHVGTVSFEDFYTYYKTNFLPRQPLKAVASKHVAGIGEAKQATYTLPPKTFCFGKALQRDKENAGQVLRQLGDAGDDNVGRQKKLPMPGRPSTATSKASETRSTLPAKPPKPDVEAAIDPGLAFILSQLKAQLKSMGANGLLGLSRRFRIMDDDNSRSLSCAELRKALKEACVDISDKDCRLLFELFDTDRSGSVDFDEFLRALSDPMSAARVAVVRQAFDALDRDGNGVLDASDIKGRYDASKHPDVRSGLKTEHEVLTDFLTGFFLAPAAARGPVTWAAFTQYYQHLSNSVDDDALFCAMVANAWRVRPPMAAAWSSERPKTAKSAASTAKSAISTARPKTQTHFPRATHAWLSADSAGALLYNAATPAPPSAEAPAIDMATLDAGTKGVIARVRSQMKSVGVPAFATVHRRAKLTPTMTLAQFKDTMKEAGVVLSDKDWRHLFELYDPRDSGAIAFSVLLSQLLSDRMPDTRRALVRRTFRALDNAKAGSIGYGELMERFDPRGHPDVRSGKSSEAQVHANFQDAFVVPASGGLVDLEAFEAYYDMVSNALEDDRHFEAVVRDVWHTTFDTANDDAKSVASSGRRSAVEAPEAKTKRDPLQLYQESVQAQKATNAKARRGSRATRSSISRASTASKAKSQKKSWI</sequence>
<dbReference type="Proteomes" id="UP000243579">
    <property type="component" value="Unassembled WGS sequence"/>
</dbReference>
<feature type="domain" description="EF-hand" evidence="5">
    <location>
        <begin position="224"/>
        <end position="259"/>
    </location>
</feature>
<dbReference type="PANTHER" id="PTHR34524:SF15">
    <property type="entry name" value="EF-HAND DOMAIN-CONTAINING PROTEIN"/>
    <property type="match status" value="1"/>
</dbReference>
<dbReference type="Pfam" id="PF13499">
    <property type="entry name" value="EF-hand_7"/>
    <property type="match status" value="2"/>
</dbReference>
<protein>
    <recommendedName>
        <fullName evidence="5">EF-hand domain-containing protein</fullName>
    </recommendedName>
</protein>
<comment type="caution">
    <text evidence="6">The sequence shown here is derived from an EMBL/GenBank/DDBJ whole genome shotgun (WGS) entry which is preliminary data.</text>
</comment>
<evidence type="ECO:0000313" key="6">
    <source>
        <dbReference type="EMBL" id="OQR94189.1"/>
    </source>
</evidence>
<feature type="region of interest" description="Disordered" evidence="4">
    <location>
        <begin position="627"/>
        <end position="697"/>
    </location>
</feature>
<keyword evidence="7" id="KW-1185">Reference proteome</keyword>
<dbReference type="CDD" id="cd00051">
    <property type="entry name" value="EFh"/>
    <property type="match status" value="2"/>
</dbReference>
<keyword evidence="3" id="KW-0106">Calcium</keyword>
<feature type="compositionally biased region" description="Polar residues" evidence="4">
    <location>
        <begin position="655"/>
        <end position="665"/>
    </location>
</feature>
<dbReference type="OrthoDB" id="444540at2759"/>
<evidence type="ECO:0000256" key="3">
    <source>
        <dbReference type="ARBA" id="ARBA00022837"/>
    </source>
</evidence>
<feature type="region of interest" description="Disordered" evidence="4">
    <location>
        <begin position="120"/>
        <end position="161"/>
    </location>
</feature>
<evidence type="ECO:0000313" key="7">
    <source>
        <dbReference type="Proteomes" id="UP000243579"/>
    </source>
</evidence>
<feature type="domain" description="EF-hand" evidence="5">
    <location>
        <begin position="188"/>
        <end position="223"/>
    </location>
</feature>
<feature type="compositionally biased region" description="Polar residues" evidence="4">
    <location>
        <begin position="141"/>
        <end position="153"/>
    </location>
</feature>
<feature type="domain" description="EF-hand" evidence="5">
    <location>
        <begin position="260"/>
        <end position="295"/>
    </location>
</feature>
<dbReference type="GO" id="GO:0005509">
    <property type="term" value="F:calcium ion binding"/>
    <property type="evidence" value="ECO:0007669"/>
    <property type="project" value="InterPro"/>
</dbReference>
<dbReference type="AlphaFoldDB" id="A0A1V9Z881"/>
<dbReference type="InterPro" id="IPR011992">
    <property type="entry name" value="EF-hand-dom_pair"/>
</dbReference>
<dbReference type="PANTHER" id="PTHR34524">
    <property type="entry name" value="CALCYPHOSIN"/>
    <property type="match status" value="1"/>
</dbReference>
<dbReference type="PROSITE" id="PS00018">
    <property type="entry name" value="EF_HAND_1"/>
    <property type="match status" value="4"/>
</dbReference>
<dbReference type="InterPro" id="IPR018247">
    <property type="entry name" value="EF_Hand_1_Ca_BS"/>
</dbReference>
<keyword evidence="2" id="KW-0677">Repeat</keyword>
<evidence type="ECO:0000256" key="4">
    <source>
        <dbReference type="SAM" id="MobiDB-lite"/>
    </source>
</evidence>
<evidence type="ECO:0000256" key="2">
    <source>
        <dbReference type="ARBA" id="ARBA00022737"/>
    </source>
</evidence>
<evidence type="ECO:0000259" key="5">
    <source>
        <dbReference type="PROSITE" id="PS50222"/>
    </source>
</evidence>
<dbReference type="Pfam" id="PF13202">
    <property type="entry name" value="EF-hand_5"/>
    <property type="match status" value="1"/>
</dbReference>
<dbReference type="PROSITE" id="PS50222">
    <property type="entry name" value="EF_HAND_2"/>
    <property type="match status" value="4"/>
</dbReference>
<evidence type="ECO:0000256" key="1">
    <source>
        <dbReference type="ARBA" id="ARBA00022723"/>
    </source>
</evidence>
<dbReference type="SMART" id="SM00054">
    <property type="entry name" value="EFh"/>
    <property type="match status" value="4"/>
</dbReference>
<dbReference type="InterPro" id="IPR051581">
    <property type="entry name" value="Ca-bind"/>
</dbReference>
<dbReference type="Gene3D" id="1.10.238.10">
    <property type="entry name" value="EF-hand"/>
    <property type="match status" value="4"/>
</dbReference>
<dbReference type="STRING" id="1202772.A0A1V9Z881"/>
<gene>
    <name evidence="6" type="ORF">ACHHYP_01662</name>
</gene>
<organism evidence="6 7">
    <name type="scientific">Achlya hypogyna</name>
    <name type="common">Oomycete</name>
    <name type="synonym">Protoachlya hypogyna</name>
    <dbReference type="NCBI Taxonomy" id="1202772"/>
    <lineage>
        <taxon>Eukaryota</taxon>
        <taxon>Sar</taxon>
        <taxon>Stramenopiles</taxon>
        <taxon>Oomycota</taxon>
        <taxon>Saprolegniomycetes</taxon>
        <taxon>Saprolegniales</taxon>
        <taxon>Achlyaceae</taxon>
        <taxon>Achlya</taxon>
    </lineage>
</organism>
<feature type="domain" description="EF-hand" evidence="5">
    <location>
        <begin position="1"/>
        <end position="34"/>
    </location>
</feature>
<dbReference type="EMBL" id="JNBR01000373">
    <property type="protein sequence ID" value="OQR94189.1"/>
    <property type="molecule type" value="Genomic_DNA"/>
</dbReference>
<dbReference type="InterPro" id="IPR029147">
    <property type="entry name" value="CFAP77"/>
</dbReference>
<accession>A0A1V9Z881</accession>
<proteinExistence type="predicted"/>
<reference evidence="6 7" key="1">
    <citation type="journal article" date="2014" name="Genome Biol. Evol.">
        <title>The secreted proteins of Achlya hypogyna and Thraustotheca clavata identify the ancestral oomycete secretome and reveal gene acquisitions by horizontal gene transfer.</title>
        <authorList>
            <person name="Misner I."/>
            <person name="Blouin N."/>
            <person name="Leonard G."/>
            <person name="Richards T.A."/>
            <person name="Lane C.E."/>
        </authorList>
    </citation>
    <scope>NUCLEOTIDE SEQUENCE [LARGE SCALE GENOMIC DNA]</scope>
    <source>
        <strain evidence="6 7">ATCC 48635</strain>
    </source>
</reference>
<dbReference type="SUPFAM" id="SSF47473">
    <property type="entry name" value="EF-hand"/>
    <property type="match status" value="3"/>
</dbReference>
<dbReference type="Pfam" id="PF14825">
    <property type="entry name" value="CFAP77"/>
    <property type="match status" value="1"/>
</dbReference>
<name>A0A1V9Z881_ACHHY</name>
<dbReference type="InterPro" id="IPR002048">
    <property type="entry name" value="EF_hand_dom"/>
</dbReference>
<feature type="compositionally biased region" description="Low complexity" evidence="4">
    <location>
        <begin position="675"/>
        <end position="689"/>
    </location>
</feature>